<evidence type="ECO:0000256" key="1">
    <source>
        <dbReference type="SAM" id="MobiDB-lite"/>
    </source>
</evidence>
<dbReference type="STRING" id="1658174.A0A1J9QCL8"/>
<dbReference type="AlphaFoldDB" id="A0A1J9QCL8"/>
<feature type="region of interest" description="Disordered" evidence="1">
    <location>
        <begin position="390"/>
        <end position="434"/>
    </location>
</feature>
<protein>
    <submittedName>
        <fullName evidence="3">Uncharacterized protein</fullName>
    </submittedName>
</protein>
<feature type="compositionally biased region" description="Low complexity" evidence="1">
    <location>
        <begin position="405"/>
        <end position="422"/>
    </location>
</feature>
<feature type="region of interest" description="Disordered" evidence="1">
    <location>
        <begin position="264"/>
        <end position="290"/>
    </location>
</feature>
<proteinExistence type="predicted"/>
<keyword evidence="2" id="KW-0812">Transmembrane</keyword>
<feature type="region of interest" description="Disordered" evidence="1">
    <location>
        <begin position="71"/>
        <end position="91"/>
    </location>
</feature>
<feature type="transmembrane region" description="Helical" evidence="2">
    <location>
        <begin position="349"/>
        <end position="373"/>
    </location>
</feature>
<keyword evidence="2" id="KW-0472">Membrane</keyword>
<dbReference type="Proteomes" id="UP000242791">
    <property type="component" value="Unassembled WGS sequence"/>
</dbReference>
<dbReference type="VEuPathDB" id="FungiDB:ACJ73_02337"/>
<comment type="caution">
    <text evidence="3">The sequence shown here is derived from an EMBL/GenBank/DDBJ whole genome shotgun (WGS) entry which is preliminary data.</text>
</comment>
<evidence type="ECO:0000313" key="4">
    <source>
        <dbReference type="Proteomes" id="UP000242791"/>
    </source>
</evidence>
<feature type="region of interest" description="Disordered" evidence="1">
    <location>
        <begin position="1"/>
        <end position="54"/>
    </location>
</feature>
<name>A0A1J9QCL8_9EURO</name>
<organism evidence="3 4">
    <name type="scientific">Blastomyces percursus</name>
    <dbReference type="NCBI Taxonomy" id="1658174"/>
    <lineage>
        <taxon>Eukaryota</taxon>
        <taxon>Fungi</taxon>
        <taxon>Dikarya</taxon>
        <taxon>Ascomycota</taxon>
        <taxon>Pezizomycotina</taxon>
        <taxon>Eurotiomycetes</taxon>
        <taxon>Eurotiomycetidae</taxon>
        <taxon>Onygenales</taxon>
        <taxon>Ajellomycetaceae</taxon>
        <taxon>Blastomyces</taxon>
    </lineage>
</organism>
<gene>
    <name evidence="3" type="ORF">ACJ73_02337</name>
</gene>
<reference evidence="3 4" key="1">
    <citation type="submission" date="2015-08" db="EMBL/GenBank/DDBJ databases">
        <title>Emmonsia species relationships and genome sequence.</title>
        <authorList>
            <person name="Cuomo C.A."/>
            <person name="Schwartz I.S."/>
            <person name="Kenyon C."/>
            <person name="De Hoog G.S."/>
            <person name="Govender N.P."/>
            <person name="Botha A."/>
            <person name="Moreno L."/>
            <person name="De Vries M."/>
            <person name="Munoz J.F."/>
            <person name="Stielow J.B."/>
        </authorList>
    </citation>
    <scope>NUCLEOTIDE SEQUENCE [LARGE SCALE GENOMIC DNA]</scope>
    <source>
        <strain evidence="3 4">EI222</strain>
    </source>
</reference>
<feature type="compositionally biased region" description="Acidic residues" evidence="1">
    <location>
        <begin position="267"/>
        <end position="279"/>
    </location>
</feature>
<keyword evidence="4" id="KW-1185">Reference proteome</keyword>
<sequence>MTSIPSIPDDAPTACAPIDPLTPASSSESVIDANAAAEEPLPYFRERPPSVPQHAEPRELLQHTLTIYPRSQPKGYHRFPKSPAASQAQLPRKLRAEIQRDRKDCAQEGDDERQARIEAACAEWNGSFFLPRSTEVLFTYVSSSTPSAVNTSLPKELSFCREVIACTERPFRQWTLPFPLFNDLFVPKTVFNPRRPVGSNPGNNSALAPEVSTVTAQGSTAIPFPTENYNYGRVESCTYDQKFAPAYGIADTANALVNWASQFSEPAEQDPDVEEDEDGERGVPEPTGDTWAIMGIDSAGGVHGRPWLLAWLSGRGRSLYGAPVGRMGGPQKKQISGVSSTKCIRFIDIILVLILIVVVFRCLFPLLSILILAEQELRILRISHKPFRSTKRANRGTGARLFSPGTASNSGNNAKGGTTTTAPSHLSSKEAHRTLKKDIQNTKKEFRMLVARIK</sequence>
<dbReference type="OrthoDB" id="5408998at2759"/>
<evidence type="ECO:0000313" key="3">
    <source>
        <dbReference type="EMBL" id="OJD26281.1"/>
    </source>
</evidence>
<keyword evidence="2" id="KW-1133">Transmembrane helix</keyword>
<evidence type="ECO:0000256" key="2">
    <source>
        <dbReference type="SAM" id="Phobius"/>
    </source>
</evidence>
<dbReference type="EMBL" id="LGTZ01000246">
    <property type="protein sequence ID" value="OJD26281.1"/>
    <property type="molecule type" value="Genomic_DNA"/>
</dbReference>
<accession>A0A1J9QCL8</accession>